<reference evidence="1 2" key="1">
    <citation type="submission" date="2016-11" db="EMBL/GenBank/DDBJ databases">
        <authorList>
            <person name="Jaros S."/>
            <person name="Januszkiewicz K."/>
            <person name="Wedrychowicz H."/>
        </authorList>
    </citation>
    <scope>NUCLEOTIDE SEQUENCE [LARGE SCALE GENOMIC DNA]</scope>
    <source>
        <strain evidence="1 2">DSM 44666</strain>
    </source>
</reference>
<sequence>MFEGDVDLFFDKVVQRVHDEEVIKQTLERFETAVKKVVHCIS</sequence>
<accession>A0A1M4XA30</accession>
<dbReference type="EMBL" id="FQVL01000004">
    <property type="protein sequence ID" value="SHE89992.1"/>
    <property type="molecule type" value="Genomic_DNA"/>
</dbReference>
<dbReference type="STRING" id="112248.SAMN05444392_104205"/>
<protein>
    <submittedName>
        <fullName evidence="1">Uncharacterized protein</fullName>
    </submittedName>
</protein>
<organism evidence="1 2">
    <name type="scientific">Seinonella peptonophila</name>
    <dbReference type="NCBI Taxonomy" id="112248"/>
    <lineage>
        <taxon>Bacteria</taxon>
        <taxon>Bacillati</taxon>
        <taxon>Bacillota</taxon>
        <taxon>Bacilli</taxon>
        <taxon>Bacillales</taxon>
        <taxon>Thermoactinomycetaceae</taxon>
        <taxon>Seinonella</taxon>
    </lineage>
</organism>
<keyword evidence="2" id="KW-1185">Reference proteome</keyword>
<name>A0A1M4XA30_9BACL</name>
<gene>
    <name evidence="1" type="ORF">SAMN05444392_104205</name>
</gene>
<dbReference type="Proteomes" id="UP000184476">
    <property type="component" value="Unassembled WGS sequence"/>
</dbReference>
<proteinExistence type="predicted"/>
<evidence type="ECO:0000313" key="2">
    <source>
        <dbReference type="Proteomes" id="UP000184476"/>
    </source>
</evidence>
<dbReference type="AlphaFoldDB" id="A0A1M4XA30"/>
<evidence type="ECO:0000313" key="1">
    <source>
        <dbReference type="EMBL" id="SHE89992.1"/>
    </source>
</evidence>